<dbReference type="InterPro" id="IPR039424">
    <property type="entry name" value="SBP_5"/>
</dbReference>
<feature type="domain" description="Solute-binding protein family 5" evidence="7">
    <location>
        <begin position="93"/>
        <end position="462"/>
    </location>
</feature>
<dbReference type="PANTHER" id="PTHR30290:SF9">
    <property type="entry name" value="OLIGOPEPTIDE-BINDING PROTEIN APPA"/>
    <property type="match status" value="1"/>
</dbReference>
<dbReference type="Pfam" id="PF00496">
    <property type="entry name" value="SBP_bac_5"/>
    <property type="match status" value="1"/>
</dbReference>
<dbReference type="AlphaFoldDB" id="A0A544SY88"/>
<evidence type="ECO:0000313" key="8">
    <source>
        <dbReference type="EMBL" id="TQR10164.1"/>
    </source>
</evidence>
<feature type="region of interest" description="Disordered" evidence="5">
    <location>
        <begin position="27"/>
        <end position="47"/>
    </location>
</feature>
<protein>
    <submittedName>
        <fullName evidence="8">ABC transporter substrate-binding protein</fullName>
    </submittedName>
</protein>
<dbReference type="Proteomes" id="UP000317316">
    <property type="component" value="Unassembled WGS sequence"/>
</dbReference>
<feature type="signal peptide" evidence="6">
    <location>
        <begin position="1"/>
        <end position="22"/>
    </location>
</feature>
<proteinExistence type="inferred from homology"/>
<dbReference type="RefSeq" id="WP_142540183.1">
    <property type="nucleotide sequence ID" value="NZ_BMIE01000010.1"/>
</dbReference>
<dbReference type="PROSITE" id="PS01040">
    <property type="entry name" value="SBP_BACTERIAL_5"/>
    <property type="match status" value="1"/>
</dbReference>
<gene>
    <name evidence="8" type="ORF">FG382_17510</name>
</gene>
<feature type="compositionally biased region" description="Basic and acidic residues" evidence="5">
    <location>
        <begin position="30"/>
        <end position="39"/>
    </location>
</feature>
<name>A0A544SY88_9BACI</name>
<dbReference type="PROSITE" id="PS51257">
    <property type="entry name" value="PROKAR_LIPOPROTEIN"/>
    <property type="match status" value="1"/>
</dbReference>
<dbReference type="InterPro" id="IPR023765">
    <property type="entry name" value="SBP_5_CS"/>
</dbReference>
<evidence type="ECO:0000313" key="9">
    <source>
        <dbReference type="Proteomes" id="UP000317316"/>
    </source>
</evidence>
<evidence type="ECO:0000256" key="4">
    <source>
        <dbReference type="ARBA" id="ARBA00022729"/>
    </source>
</evidence>
<dbReference type="PIRSF" id="PIRSF002741">
    <property type="entry name" value="MppA"/>
    <property type="match status" value="1"/>
</dbReference>
<dbReference type="CDD" id="cd08493">
    <property type="entry name" value="PBP2_DppA_like"/>
    <property type="match status" value="1"/>
</dbReference>
<evidence type="ECO:0000256" key="3">
    <source>
        <dbReference type="ARBA" id="ARBA00022448"/>
    </source>
</evidence>
<reference evidence="8 9" key="1">
    <citation type="submission" date="2019-05" db="EMBL/GenBank/DDBJ databases">
        <title>Psychrobacillus vulpis sp. nov., a new species isolated from feces of a red fox that inhabits in The Tablas de Daimiel Natural Park, Albacete, Spain.</title>
        <authorList>
            <person name="Rodriguez M."/>
            <person name="Reina J.C."/>
            <person name="Bejar V."/>
            <person name="Llamas I."/>
        </authorList>
    </citation>
    <scope>NUCLEOTIDE SEQUENCE [LARGE SCALE GENOMIC DNA]</scope>
    <source>
        <strain evidence="8 9">NEAU-3TGS17</strain>
    </source>
</reference>
<dbReference type="GO" id="GO:0043190">
    <property type="term" value="C:ATP-binding cassette (ABC) transporter complex"/>
    <property type="evidence" value="ECO:0007669"/>
    <property type="project" value="InterPro"/>
</dbReference>
<feature type="chain" id="PRO_5021791761" evidence="6">
    <location>
        <begin position="23"/>
        <end position="542"/>
    </location>
</feature>
<dbReference type="EMBL" id="VDGH01000011">
    <property type="protein sequence ID" value="TQR10164.1"/>
    <property type="molecule type" value="Genomic_DNA"/>
</dbReference>
<dbReference type="Gene3D" id="3.90.76.10">
    <property type="entry name" value="Dipeptide-binding Protein, Domain 1"/>
    <property type="match status" value="1"/>
</dbReference>
<evidence type="ECO:0000256" key="1">
    <source>
        <dbReference type="ARBA" id="ARBA00004193"/>
    </source>
</evidence>
<comment type="caution">
    <text evidence="8">The sequence shown here is derived from an EMBL/GenBank/DDBJ whole genome shotgun (WGS) entry which is preliminary data.</text>
</comment>
<dbReference type="Gene3D" id="3.10.105.10">
    <property type="entry name" value="Dipeptide-binding Protein, Domain 3"/>
    <property type="match status" value="1"/>
</dbReference>
<evidence type="ECO:0000259" key="7">
    <source>
        <dbReference type="Pfam" id="PF00496"/>
    </source>
</evidence>
<dbReference type="Gene3D" id="3.40.190.10">
    <property type="entry name" value="Periplasmic binding protein-like II"/>
    <property type="match status" value="1"/>
</dbReference>
<keyword evidence="9" id="KW-1185">Reference proteome</keyword>
<keyword evidence="3" id="KW-0813">Transport</keyword>
<evidence type="ECO:0000256" key="2">
    <source>
        <dbReference type="ARBA" id="ARBA00005695"/>
    </source>
</evidence>
<accession>A0A544SY88</accession>
<keyword evidence="4 6" id="KW-0732">Signal</keyword>
<dbReference type="InterPro" id="IPR000914">
    <property type="entry name" value="SBP_5_dom"/>
</dbReference>
<dbReference type="GO" id="GO:0015833">
    <property type="term" value="P:peptide transport"/>
    <property type="evidence" value="ECO:0007669"/>
    <property type="project" value="TreeGrafter"/>
</dbReference>
<dbReference type="PANTHER" id="PTHR30290">
    <property type="entry name" value="PERIPLASMIC BINDING COMPONENT OF ABC TRANSPORTER"/>
    <property type="match status" value="1"/>
</dbReference>
<sequence length="542" mass="59913">MGKKRIWSFLLLMLVALSVVLAACNSSESGTEKENEGTKDNGSASTGDKVLVFGRGGDSTSLDPSTVTEGESFKVTKNIYETLLNFGEQDTTIHEGLATKWEPSEDGLTYTFTLREGVKFHDGTDFNAEAVVKNFERWANGSEDKFPYYKSMFGGFKGEEGHVIESVTADGDYTVVFKLTRAQAPFLKNIAMSPFAIASPTAFEKDGDKFGDNPVGTGPFKFVEWKRNDSITIEKFDGYWDEALPKLDKVIFRSIPDNSARLNDLLNGAIDLADGINPADGTTVEGDSSLQLFERPSMNVGYLGLTTTRPPFDNVKVRQALNYAIDKEAIVEAFFEGRAEIAKNPLPSSISGFNDDITGYEYNPEKAKELLAEAGFADGFEMELWAMPVPRPYMPDGKKVAEAIQKNLEEIGVKAEIVSYEWATYLDKASKGEADAFLLGWTGDNGDADNFIYVLLDGDNIGSNNYTYYDNQDLHKILIEAQTEVDEDKRNELYKQAQEIIFEDAPWVPLAHSTPLLAGKADIVDFKPHPTGSDLLSHVDFK</sequence>
<comment type="subcellular location">
    <subcellularLocation>
        <location evidence="1">Cell membrane</location>
        <topology evidence="1">Lipid-anchor</topology>
    </subcellularLocation>
</comment>
<evidence type="ECO:0000256" key="6">
    <source>
        <dbReference type="SAM" id="SignalP"/>
    </source>
</evidence>
<dbReference type="OrthoDB" id="9796817at2"/>
<dbReference type="SUPFAM" id="SSF53850">
    <property type="entry name" value="Periplasmic binding protein-like II"/>
    <property type="match status" value="1"/>
</dbReference>
<dbReference type="InterPro" id="IPR030678">
    <property type="entry name" value="Peptide/Ni-bd"/>
</dbReference>
<comment type="similarity">
    <text evidence="2">Belongs to the bacterial solute-binding protein 5 family.</text>
</comment>
<organism evidence="8 9">
    <name type="scientific">Psychrobacillus lasiicapitis</name>
    <dbReference type="NCBI Taxonomy" id="1636719"/>
    <lineage>
        <taxon>Bacteria</taxon>
        <taxon>Bacillati</taxon>
        <taxon>Bacillota</taxon>
        <taxon>Bacilli</taxon>
        <taxon>Bacillales</taxon>
        <taxon>Bacillaceae</taxon>
        <taxon>Psychrobacillus</taxon>
    </lineage>
</organism>
<dbReference type="GO" id="GO:0042597">
    <property type="term" value="C:periplasmic space"/>
    <property type="evidence" value="ECO:0007669"/>
    <property type="project" value="UniProtKB-ARBA"/>
</dbReference>
<dbReference type="GO" id="GO:1904680">
    <property type="term" value="F:peptide transmembrane transporter activity"/>
    <property type="evidence" value="ECO:0007669"/>
    <property type="project" value="TreeGrafter"/>
</dbReference>
<evidence type="ECO:0000256" key="5">
    <source>
        <dbReference type="SAM" id="MobiDB-lite"/>
    </source>
</evidence>